<dbReference type="Proteomes" id="UP000053937">
    <property type="component" value="Unassembled WGS sequence"/>
</dbReference>
<evidence type="ECO:0000256" key="11">
    <source>
        <dbReference type="ARBA" id="ARBA00023146"/>
    </source>
</evidence>
<dbReference type="InterPro" id="IPR015803">
    <property type="entry name" value="Cys-tRNA-ligase"/>
</dbReference>
<evidence type="ECO:0000256" key="4">
    <source>
        <dbReference type="ARBA" id="ARBA00022490"/>
    </source>
</evidence>
<comment type="catalytic activity">
    <reaction evidence="12">
        <text>tRNA(Cys) + L-cysteine + ATP = L-cysteinyl-tRNA(Cys) + AMP + diphosphate</text>
        <dbReference type="Rhea" id="RHEA:17773"/>
        <dbReference type="Rhea" id="RHEA-COMP:9661"/>
        <dbReference type="Rhea" id="RHEA-COMP:9679"/>
        <dbReference type="ChEBI" id="CHEBI:30616"/>
        <dbReference type="ChEBI" id="CHEBI:33019"/>
        <dbReference type="ChEBI" id="CHEBI:35235"/>
        <dbReference type="ChEBI" id="CHEBI:78442"/>
        <dbReference type="ChEBI" id="CHEBI:78517"/>
        <dbReference type="ChEBI" id="CHEBI:456215"/>
        <dbReference type="EC" id="6.1.1.16"/>
    </reaction>
</comment>
<evidence type="ECO:0000256" key="5">
    <source>
        <dbReference type="ARBA" id="ARBA00022598"/>
    </source>
</evidence>
<feature type="binding site" evidence="12">
    <location>
        <position position="250"/>
    </location>
    <ligand>
        <name>Zn(2+)</name>
        <dbReference type="ChEBI" id="CHEBI:29105"/>
    </ligand>
</feature>
<keyword evidence="9 12" id="KW-0067">ATP-binding</keyword>
<dbReference type="InterPro" id="IPR032678">
    <property type="entry name" value="tRNA-synt_1_cat_dom"/>
</dbReference>
<comment type="cofactor">
    <cofactor evidence="12">
        <name>Zn(2+)</name>
        <dbReference type="ChEBI" id="CHEBI:29105"/>
    </cofactor>
    <text evidence="12">Binds 1 zinc ion per subunit.</text>
</comment>
<feature type="binding site" evidence="12">
    <location>
        <position position="281"/>
    </location>
    <ligand>
        <name>ATP</name>
        <dbReference type="ChEBI" id="CHEBI:30616"/>
    </ligand>
</feature>
<name>A0A101J4T7_CHLLI</name>
<dbReference type="PRINTS" id="PR00983">
    <property type="entry name" value="TRNASYNTHCYS"/>
</dbReference>
<evidence type="ECO:0000313" key="14">
    <source>
        <dbReference type="EMBL" id="KUL20253.1"/>
    </source>
</evidence>
<dbReference type="PANTHER" id="PTHR10890:SF3">
    <property type="entry name" value="CYSTEINE--TRNA LIGASE, CYTOPLASMIC"/>
    <property type="match status" value="1"/>
</dbReference>
<dbReference type="GO" id="GO:0004817">
    <property type="term" value="F:cysteine-tRNA ligase activity"/>
    <property type="evidence" value="ECO:0007669"/>
    <property type="project" value="UniProtKB-UniRule"/>
</dbReference>
<accession>A0A101J4T7</accession>
<dbReference type="InterPro" id="IPR015273">
    <property type="entry name" value="Cys-tRNA-synt_Ia_DALR"/>
</dbReference>
<dbReference type="Pfam" id="PF09190">
    <property type="entry name" value="DALR_2"/>
    <property type="match status" value="1"/>
</dbReference>
<dbReference type="GO" id="GO:0008270">
    <property type="term" value="F:zinc ion binding"/>
    <property type="evidence" value="ECO:0007669"/>
    <property type="project" value="UniProtKB-UniRule"/>
</dbReference>
<organism evidence="14 15">
    <name type="scientific">Chlorobium limicola</name>
    <dbReference type="NCBI Taxonomy" id="1092"/>
    <lineage>
        <taxon>Bacteria</taxon>
        <taxon>Pseudomonadati</taxon>
        <taxon>Chlorobiota</taxon>
        <taxon>Chlorobiia</taxon>
        <taxon>Chlorobiales</taxon>
        <taxon>Chlorobiaceae</taxon>
        <taxon>Chlorobium/Pelodictyon group</taxon>
        <taxon>Chlorobium</taxon>
    </lineage>
</organism>
<feature type="short sequence motif" description="'HIGH' region" evidence="12">
    <location>
        <begin position="31"/>
        <end position="41"/>
    </location>
</feature>
<dbReference type="AlphaFoldDB" id="A0A101J4T7"/>
<dbReference type="HAMAP" id="MF_00041">
    <property type="entry name" value="Cys_tRNA_synth"/>
    <property type="match status" value="1"/>
</dbReference>
<dbReference type="Gene3D" id="3.40.50.620">
    <property type="entry name" value="HUPs"/>
    <property type="match status" value="1"/>
</dbReference>
<feature type="binding site" evidence="12">
    <location>
        <position position="29"/>
    </location>
    <ligand>
        <name>Zn(2+)</name>
        <dbReference type="ChEBI" id="CHEBI:29105"/>
    </ligand>
</feature>
<evidence type="ECO:0000256" key="1">
    <source>
        <dbReference type="ARBA" id="ARBA00004496"/>
    </source>
</evidence>
<sequence>MALQIYNSLSRSKETFEPVHPGVVGMYVCGPTVYGHAHLGHAKSYVSFDVVARWLRQSGYRVRYVQNITDVGHLTDDADQGEDKIARQARLEKTDPMEVAQYYTRSFYEDMDRLGVERPNIAPTATGHVPEQIALIRQLVESSHAYVVNGNVYFSVQSFPDYGKLSGRTDQDALQSGTRVEVRSEKRHPSDFALWKKAEEGHIMKWESPWGTGYPGWHVECSAMSMKYLGETVDIHGGGMENKFPHHDCEIAQSEAATGRPYVRYWMHNNMVTVGGIKMGKSLKNSVNLKDLFRETDPMVIRFFILQSHYRSPLDFSEAAIRASSAGLEKLQDTRQRLQNTMPKTGNFDSAAFTEKFTAAMDDDFNTPLAISILFDFSKSVNSALDKQEGLSTDSIAEAAAFLDTFAGKVLGVVSACNETSGHESGNSRQTLERVIAILLDMRIEARKNKDFALSDRIRDMLLEAGVEVKDTREGASWSLKTEP</sequence>
<keyword evidence="10 12" id="KW-0648">Protein biosynthesis</keyword>
<proteinExistence type="inferred from homology"/>
<evidence type="ECO:0000259" key="13">
    <source>
        <dbReference type="SMART" id="SM00840"/>
    </source>
</evidence>
<evidence type="ECO:0000256" key="2">
    <source>
        <dbReference type="ARBA" id="ARBA00005594"/>
    </source>
</evidence>
<evidence type="ECO:0000313" key="15">
    <source>
        <dbReference type="Proteomes" id="UP000053937"/>
    </source>
</evidence>
<keyword evidence="11 12" id="KW-0030">Aminoacyl-tRNA synthetase</keyword>
<evidence type="ECO:0000256" key="8">
    <source>
        <dbReference type="ARBA" id="ARBA00022833"/>
    </source>
</evidence>
<evidence type="ECO:0000256" key="6">
    <source>
        <dbReference type="ARBA" id="ARBA00022723"/>
    </source>
</evidence>
<dbReference type="Pfam" id="PF01406">
    <property type="entry name" value="tRNA-synt_1e"/>
    <property type="match status" value="1"/>
</dbReference>
<keyword evidence="8 12" id="KW-0862">Zinc</keyword>
<dbReference type="SUPFAM" id="SSF47323">
    <property type="entry name" value="Anticodon-binding domain of a subclass of class I aminoacyl-tRNA synthetases"/>
    <property type="match status" value="1"/>
</dbReference>
<keyword evidence="7 12" id="KW-0547">Nucleotide-binding</keyword>
<evidence type="ECO:0000256" key="9">
    <source>
        <dbReference type="ARBA" id="ARBA00022840"/>
    </source>
</evidence>
<dbReference type="OrthoDB" id="9815130at2"/>
<evidence type="ECO:0000256" key="3">
    <source>
        <dbReference type="ARBA" id="ARBA00011245"/>
    </source>
</evidence>
<protein>
    <recommendedName>
        <fullName evidence="12">Cysteine--tRNA ligase</fullName>
        <ecNumber evidence="12">6.1.1.16</ecNumber>
    </recommendedName>
    <alternativeName>
        <fullName evidence="12">Cysteinyl-tRNA synthetase</fullName>
        <shortName evidence="12">CysRS</shortName>
    </alternativeName>
</protein>
<comment type="subcellular location">
    <subcellularLocation>
        <location evidence="1 12">Cytoplasm</location>
    </subcellularLocation>
</comment>
<feature type="short sequence motif" description="'KMSKS' region" evidence="12">
    <location>
        <begin position="278"/>
        <end position="282"/>
    </location>
</feature>
<dbReference type="CDD" id="cd00672">
    <property type="entry name" value="CysRS_core"/>
    <property type="match status" value="1"/>
</dbReference>
<gene>
    <name evidence="12" type="primary">cysS</name>
    <name evidence="14" type="ORF">ASB62_09975</name>
</gene>
<dbReference type="GO" id="GO:0006423">
    <property type="term" value="P:cysteinyl-tRNA aminoacylation"/>
    <property type="evidence" value="ECO:0007669"/>
    <property type="project" value="UniProtKB-UniRule"/>
</dbReference>
<comment type="similarity">
    <text evidence="2 12">Belongs to the class-I aminoacyl-tRNA synthetase family.</text>
</comment>
<dbReference type="NCBIfam" id="TIGR00435">
    <property type="entry name" value="cysS"/>
    <property type="match status" value="1"/>
</dbReference>
<dbReference type="RefSeq" id="WP_059139732.1">
    <property type="nucleotide sequence ID" value="NZ_LMBR01000251.1"/>
</dbReference>
<feature type="binding site" evidence="12">
    <location>
        <position position="246"/>
    </location>
    <ligand>
        <name>Zn(2+)</name>
        <dbReference type="ChEBI" id="CHEBI:29105"/>
    </ligand>
</feature>
<keyword evidence="5 12" id="KW-0436">Ligase</keyword>
<comment type="subunit">
    <text evidence="3 12">Monomer.</text>
</comment>
<reference evidence="14 15" key="1">
    <citation type="submission" date="2015-10" db="EMBL/GenBank/DDBJ databases">
        <title>Draft Genome Sequence of Chlorobium limicola strain Frasassi Growing under Artificial Lighting in the Frasassi Cave System.</title>
        <authorList>
            <person name="Mansor M."/>
            <person name="Macalady J."/>
        </authorList>
    </citation>
    <scope>NUCLEOTIDE SEQUENCE [LARGE SCALE GENOMIC DNA]</scope>
    <source>
        <strain evidence="14 15">Frasassi</strain>
    </source>
</reference>
<dbReference type="InterPro" id="IPR024909">
    <property type="entry name" value="Cys-tRNA/MSH_ligase"/>
</dbReference>
<comment type="caution">
    <text evidence="14">The sequence shown here is derived from an EMBL/GenBank/DDBJ whole genome shotgun (WGS) entry which is preliminary data.</text>
</comment>
<keyword evidence="15" id="KW-1185">Reference proteome</keyword>
<feature type="domain" description="Cysteinyl-tRNA synthetase class Ia DALR" evidence="13">
    <location>
        <begin position="356"/>
        <end position="417"/>
    </location>
</feature>
<dbReference type="InterPro" id="IPR009080">
    <property type="entry name" value="tRNAsynth_Ia_anticodon-bd"/>
</dbReference>
<dbReference type="SUPFAM" id="SSF52374">
    <property type="entry name" value="Nucleotidylyl transferase"/>
    <property type="match status" value="1"/>
</dbReference>
<dbReference type="GO" id="GO:0005524">
    <property type="term" value="F:ATP binding"/>
    <property type="evidence" value="ECO:0007669"/>
    <property type="project" value="UniProtKB-UniRule"/>
</dbReference>
<dbReference type="InterPro" id="IPR014729">
    <property type="entry name" value="Rossmann-like_a/b/a_fold"/>
</dbReference>
<dbReference type="EC" id="6.1.1.16" evidence="12"/>
<evidence type="ECO:0000256" key="12">
    <source>
        <dbReference type="HAMAP-Rule" id="MF_00041"/>
    </source>
</evidence>
<keyword evidence="6 12" id="KW-0479">Metal-binding</keyword>
<dbReference type="GO" id="GO:0005829">
    <property type="term" value="C:cytosol"/>
    <property type="evidence" value="ECO:0007669"/>
    <property type="project" value="TreeGrafter"/>
</dbReference>
<keyword evidence="4 12" id="KW-0963">Cytoplasm</keyword>
<dbReference type="Gene3D" id="1.20.120.1910">
    <property type="entry name" value="Cysteine-tRNA ligase, C-terminal anti-codon recognition domain"/>
    <property type="match status" value="1"/>
</dbReference>
<dbReference type="EMBL" id="LMBR01000251">
    <property type="protein sequence ID" value="KUL20253.1"/>
    <property type="molecule type" value="Genomic_DNA"/>
</dbReference>
<dbReference type="PANTHER" id="PTHR10890">
    <property type="entry name" value="CYSTEINYL-TRNA SYNTHETASE"/>
    <property type="match status" value="1"/>
</dbReference>
<evidence type="ECO:0000256" key="10">
    <source>
        <dbReference type="ARBA" id="ARBA00022917"/>
    </source>
</evidence>
<feature type="binding site" evidence="12">
    <location>
        <position position="221"/>
    </location>
    <ligand>
        <name>Zn(2+)</name>
        <dbReference type="ChEBI" id="CHEBI:29105"/>
    </ligand>
</feature>
<evidence type="ECO:0000256" key="7">
    <source>
        <dbReference type="ARBA" id="ARBA00022741"/>
    </source>
</evidence>
<dbReference type="SMART" id="SM00840">
    <property type="entry name" value="DALR_2"/>
    <property type="match status" value="1"/>
</dbReference>